<evidence type="ECO:0000256" key="1">
    <source>
        <dbReference type="SAM" id="Phobius"/>
    </source>
</evidence>
<dbReference type="PANTHER" id="PTHR33284:SF2">
    <property type="entry name" value="RIBOSOMAL PROTEIN L25_GLN-TRNA SYNTHETASE, ANTI-CODON-BINDING DOMAIN-CONTAINING PROTEIN"/>
    <property type="match status" value="1"/>
</dbReference>
<dbReference type="AlphaFoldDB" id="A0A498KS03"/>
<dbReference type="InterPro" id="IPR020930">
    <property type="entry name" value="Ribosomal_uL5_bac-type"/>
</dbReference>
<keyword evidence="1" id="KW-0472">Membrane</keyword>
<keyword evidence="3" id="KW-1185">Reference proteome</keyword>
<keyword evidence="1" id="KW-0812">Transmembrane</keyword>
<dbReference type="STRING" id="3750.A0A498KS03"/>
<evidence type="ECO:0000313" key="2">
    <source>
        <dbReference type="EMBL" id="RXI07823.1"/>
    </source>
</evidence>
<gene>
    <name evidence="2" type="ORF">DVH24_009854</name>
</gene>
<dbReference type="GO" id="GO:0003735">
    <property type="term" value="F:structural constituent of ribosome"/>
    <property type="evidence" value="ECO:0007669"/>
    <property type="project" value="InterPro"/>
</dbReference>
<name>A0A498KS03_MALDO</name>
<reference evidence="2 3" key="1">
    <citation type="submission" date="2018-10" db="EMBL/GenBank/DDBJ databases">
        <title>A high-quality apple genome assembly.</title>
        <authorList>
            <person name="Hu J."/>
        </authorList>
    </citation>
    <scope>NUCLEOTIDE SEQUENCE [LARGE SCALE GENOMIC DNA]</scope>
    <source>
        <strain evidence="3">cv. HFTH1</strain>
        <tissue evidence="2">Young leaf</tissue>
    </source>
</reference>
<dbReference type="Proteomes" id="UP000290289">
    <property type="component" value="Chromosome 1"/>
</dbReference>
<accession>A0A498KS03</accession>
<dbReference type="EMBL" id="RDQH01000327">
    <property type="protein sequence ID" value="RXI07823.1"/>
    <property type="molecule type" value="Genomic_DNA"/>
</dbReference>
<sequence>PRSHQSQLQSPRRRRLLHIGNPFKPLAINTIAAAAAAAIAAASPSLPCTAILKSVELPFFCSTQFPLQIRARSGSSDLLESENIHRDQESGKILNLVFVWANESSELKVDVSVVFKGEDVCPEESEEKQEALLVATVSLFSLLFLCVRGWIFTECGRMNWKGKGG</sequence>
<dbReference type="GO" id="GO:0006412">
    <property type="term" value="P:translation"/>
    <property type="evidence" value="ECO:0007669"/>
    <property type="project" value="InterPro"/>
</dbReference>
<dbReference type="PANTHER" id="PTHR33284">
    <property type="entry name" value="RIBOSOMAL PROTEIN L25/GLN-TRNA SYNTHETASE, ANTI-CODON-BINDING DOMAIN-CONTAINING PROTEIN"/>
    <property type="match status" value="1"/>
</dbReference>
<feature type="transmembrane region" description="Helical" evidence="1">
    <location>
        <begin position="131"/>
        <end position="151"/>
    </location>
</feature>
<evidence type="ECO:0000313" key="3">
    <source>
        <dbReference type="Proteomes" id="UP000290289"/>
    </source>
</evidence>
<feature type="non-terminal residue" evidence="2">
    <location>
        <position position="1"/>
    </location>
</feature>
<dbReference type="GO" id="GO:0008097">
    <property type="term" value="F:5S rRNA binding"/>
    <property type="evidence" value="ECO:0007669"/>
    <property type="project" value="TreeGrafter"/>
</dbReference>
<protein>
    <submittedName>
        <fullName evidence="2">Uncharacterized protein</fullName>
    </submittedName>
</protein>
<organism evidence="2 3">
    <name type="scientific">Malus domestica</name>
    <name type="common">Apple</name>
    <name type="synonym">Pyrus malus</name>
    <dbReference type="NCBI Taxonomy" id="3750"/>
    <lineage>
        <taxon>Eukaryota</taxon>
        <taxon>Viridiplantae</taxon>
        <taxon>Streptophyta</taxon>
        <taxon>Embryophyta</taxon>
        <taxon>Tracheophyta</taxon>
        <taxon>Spermatophyta</taxon>
        <taxon>Magnoliopsida</taxon>
        <taxon>eudicotyledons</taxon>
        <taxon>Gunneridae</taxon>
        <taxon>Pentapetalae</taxon>
        <taxon>rosids</taxon>
        <taxon>fabids</taxon>
        <taxon>Rosales</taxon>
        <taxon>Rosaceae</taxon>
        <taxon>Amygdaloideae</taxon>
        <taxon>Maleae</taxon>
        <taxon>Malus</taxon>
    </lineage>
</organism>
<comment type="caution">
    <text evidence="2">The sequence shown here is derived from an EMBL/GenBank/DDBJ whole genome shotgun (WGS) entry which is preliminary data.</text>
</comment>
<proteinExistence type="predicted"/>
<dbReference type="GO" id="GO:0022625">
    <property type="term" value="C:cytosolic large ribosomal subunit"/>
    <property type="evidence" value="ECO:0007669"/>
    <property type="project" value="TreeGrafter"/>
</dbReference>
<keyword evidence="1" id="KW-1133">Transmembrane helix</keyword>